<dbReference type="PANTHER" id="PTHR23023">
    <property type="entry name" value="DIMETHYLANILINE MONOOXYGENASE"/>
    <property type="match status" value="1"/>
</dbReference>
<dbReference type="PRINTS" id="PR00370">
    <property type="entry name" value="FMOXYGENASE"/>
</dbReference>
<keyword evidence="5 6" id="KW-0560">Oxidoreductase</keyword>
<dbReference type="GO" id="GO:0050660">
    <property type="term" value="F:flavin adenine dinucleotide binding"/>
    <property type="evidence" value="ECO:0007669"/>
    <property type="project" value="InterPro"/>
</dbReference>
<dbReference type="InterPro" id="IPR036188">
    <property type="entry name" value="FAD/NAD-bd_sf"/>
</dbReference>
<evidence type="ECO:0000313" key="7">
    <source>
        <dbReference type="EMBL" id="SPC76735.1"/>
    </source>
</evidence>
<dbReference type="InterPro" id="IPR020946">
    <property type="entry name" value="Flavin_mOase-like"/>
</dbReference>
<protein>
    <recommendedName>
        <fullName evidence="6">Flavin-containing monooxygenase</fullName>
        <ecNumber evidence="6">1.-.-.-</ecNumber>
    </recommendedName>
</protein>
<evidence type="ECO:0000256" key="3">
    <source>
        <dbReference type="ARBA" id="ARBA00022827"/>
    </source>
</evidence>
<comment type="cofactor">
    <cofactor evidence="6">
        <name>FAD</name>
        <dbReference type="ChEBI" id="CHEBI:57692"/>
    </cofactor>
</comment>
<evidence type="ECO:0000256" key="4">
    <source>
        <dbReference type="ARBA" id="ARBA00022857"/>
    </source>
</evidence>
<accession>A0A2N9EPJ8</accession>
<keyword evidence="6" id="KW-0503">Monooxygenase</keyword>
<dbReference type="Pfam" id="PF00743">
    <property type="entry name" value="FMO-like"/>
    <property type="match status" value="2"/>
</dbReference>
<name>A0A2N9EPJ8_FAGSY</name>
<dbReference type="InterPro" id="IPR050346">
    <property type="entry name" value="FMO-like"/>
</dbReference>
<keyword evidence="4" id="KW-0521">NADP</keyword>
<reference evidence="7" key="1">
    <citation type="submission" date="2018-02" db="EMBL/GenBank/DDBJ databases">
        <authorList>
            <person name="Cohen D.B."/>
            <person name="Kent A.D."/>
        </authorList>
    </citation>
    <scope>NUCLEOTIDE SEQUENCE</scope>
</reference>
<dbReference type="EMBL" id="OIVN01000232">
    <property type="protein sequence ID" value="SPC76735.1"/>
    <property type="molecule type" value="Genomic_DNA"/>
</dbReference>
<dbReference type="Gene3D" id="3.50.50.60">
    <property type="entry name" value="FAD/NAD(P)-binding domain"/>
    <property type="match status" value="2"/>
</dbReference>
<evidence type="ECO:0000256" key="5">
    <source>
        <dbReference type="ARBA" id="ARBA00023002"/>
    </source>
</evidence>
<dbReference type="AlphaFoldDB" id="A0A2N9EPJ8"/>
<keyword evidence="3 6" id="KW-0274">FAD</keyword>
<dbReference type="SUPFAM" id="SSF51905">
    <property type="entry name" value="FAD/NAD(P)-binding domain"/>
    <property type="match status" value="2"/>
</dbReference>
<dbReference type="GO" id="GO:0050661">
    <property type="term" value="F:NADP binding"/>
    <property type="evidence" value="ECO:0007669"/>
    <property type="project" value="InterPro"/>
</dbReference>
<proteinExistence type="inferred from homology"/>
<sequence length="481" mass="54659">MSPAPQPIISRHVAVIGAGASGLVTARELRREGHSVVVFERGDQVGGTWVYNPKTESDSMGLNPERNTIHSSLYRSLRTNLPRECMGFSDYPFVAKDGPDRDPRRFPSHREVLMYLQDFTREFEIDELVRFETVIVRVRLVESLKWEIKSKTSGKDETIGHVVDEIFDAVVVCSGHYTQPRIAQIPGINEWPGKQMHSHNYRVPANALFEIKYVPDSTYSKIIESEVKKVAVLIGSSESAFDISLEVARVAKEVHIAARTVADETFGKQPVYDNMWLHPMIESVREDGTVFFQDGSFVLPDIILHCTGYEYHFPFLETNGIVTVDDNRVGPLYKHIFPPALAPWLSFVGLAWKAIPFPLCELQSKWIAGVLSNRFTLPSQEEMMEDVEAFYSSLEASGTPKRYTHCMGANLVVYTNWLQGQCGCPANEEWRIQMCLATFKSRLARPESYRDEWEDQQLILQAHEDFIKLTSNQVSDRCTSQ</sequence>
<evidence type="ECO:0000256" key="6">
    <source>
        <dbReference type="RuleBase" id="RU361177"/>
    </source>
</evidence>
<comment type="similarity">
    <text evidence="1 6">Belongs to the FMO family.</text>
</comment>
<evidence type="ECO:0000256" key="2">
    <source>
        <dbReference type="ARBA" id="ARBA00022630"/>
    </source>
</evidence>
<keyword evidence="2 6" id="KW-0285">Flavoprotein</keyword>
<dbReference type="InterPro" id="IPR000960">
    <property type="entry name" value="Flavin_mOase"/>
</dbReference>
<organism evidence="7">
    <name type="scientific">Fagus sylvatica</name>
    <name type="common">Beechnut</name>
    <dbReference type="NCBI Taxonomy" id="28930"/>
    <lineage>
        <taxon>Eukaryota</taxon>
        <taxon>Viridiplantae</taxon>
        <taxon>Streptophyta</taxon>
        <taxon>Embryophyta</taxon>
        <taxon>Tracheophyta</taxon>
        <taxon>Spermatophyta</taxon>
        <taxon>Magnoliopsida</taxon>
        <taxon>eudicotyledons</taxon>
        <taxon>Gunneridae</taxon>
        <taxon>Pentapetalae</taxon>
        <taxon>rosids</taxon>
        <taxon>fabids</taxon>
        <taxon>Fagales</taxon>
        <taxon>Fagaceae</taxon>
        <taxon>Fagus</taxon>
    </lineage>
</organism>
<dbReference type="EC" id="1.-.-.-" evidence="6"/>
<gene>
    <name evidence="7" type="ORF">FSB_LOCUS4617</name>
</gene>
<dbReference type="GO" id="GO:0004499">
    <property type="term" value="F:N,N-dimethylaniline monooxygenase activity"/>
    <property type="evidence" value="ECO:0007669"/>
    <property type="project" value="InterPro"/>
</dbReference>
<evidence type="ECO:0000256" key="1">
    <source>
        <dbReference type="ARBA" id="ARBA00009183"/>
    </source>
</evidence>